<dbReference type="Gene3D" id="1.25.10.10">
    <property type="entry name" value="Leucine-rich Repeat Variant"/>
    <property type="match status" value="1"/>
</dbReference>
<dbReference type="InterPro" id="IPR011989">
    <property type="entry name" value="ARM-like"/>
</dbReference>
<proteinExistence type="inferred from homology"/>
<dbReference type="GO" id="GO:0006508">
    <property type="term" value="P:proteolysis"/>
    <property type="evidence" value="ECO:0007669"/>
    <property type="project" value="UniProtKB-KW"/>
</dbReference>
<feature type="domain" description="PUL" evidence="6">
    <location>
        <begin position="278"/>
        <end position="563"/>
    </location>
</feature>
<dbReference type="GO" id="GO:0008233">
    <property type="term" value="F:peptidase activity"/>
    <property type="evidence" value="ECO:0007669"/>
    <property type="project" value="UniProtKB-KW"/>
</dbReference>
<evidence type="ECO:0000256" key="1">
    <source>
        <dbReference type="ARBA" id="ARBA00008140"/>
    </source>
</evidence>
<sequence>MDIELWVYDLSRGLAKAMSRQFLGIAIDAVYHTSLVFNGIEYFYGAGVQTCYPGTSHHGQPMEKIQMGSTQLPLEVINDYLESLKAIYTQESYDLFAHNCNNFTNDFAMFLVGKGIPQNITNLPERVLDTPFGRQLKDQISVSMKGVTQAPVPPQNVPTQPDKPRSSGRYGRLVKVDSTSSLQKHLNEASNTAAVVFFTSATCPPCKIMYPVYDELAEQNPQVLFLKVDLTEARDVGYSYSIRATPTFYSYCKGVKKDEWSGADPRQLKANVERVINETFPPHAHLRLKVPTLQSGSLKPVVYSKVPPLEKLLGSLGDLGGDKDVLALVEFVKARSQSPKDAPLPDLQGISESFYKKMMTLPVGVQFAAVDLLRCAMVDPRVSGFCAEDAPGLMSTITSYVNGLEDCPRNLRLVTLHLCCNAFSSPLFATEVRKTSNQLASVLTQVIVTSLLETSHSVTRVAAATLAFNLTTSNYICRREQGHEGLAEEQQTELAVCLLEAMATEENADAAKNMLLALGYLVYCAPEGGEVLDVCHAVDARATVRKSKGPEALAREVSSLFNE</sequence>
<accession>A0A6A7C752</accession>
<dbReference type="Pfam" id="PF00085">
    <property type="entry name" value="Thioredoxin"/>
    <property type="match status" value="1"/>
</dbReference>
<evidence type="ECO:0000313" key="9">
    <source>
        <dbReference type="Proteomes" id="UP000799421"/>
    </source>
</evidence>
<dbReference type="Gene3D" id="3.90.1720.30">
    <property type="entry name" value="PPPDE domains"/>
    <property type="match status" value="1"/>
</dbReference>
<dbReference type="AlphaFoldDB" id="A0A6A7C752"/>
<dbReference type="Proteomes" id="UP000799421">
    <property type="component" value="Unassembled WGS sequence"/>
</dbReference>
<dbReference type="InterPro" id="IPR013766">
    <property type="entry name" value="Thioredoxin_domain"/>
</dbReference>
<feature type="region of interest" description="Disordered" evidence="4">
    <location>
        <begin position="147"/>
        <end position="170"/>
    </location>
</feature>
<dbReference type="EMBL" id="MU005962">
    <property type="protein sequence ID" value="KAF2863082.1"/>
    <property type="molecule type" value="Genomic_DNA"/>
</dbReference>
<dbReference type="GO" id="GO:0070646">
    <property type="term" value="P:protein modification by small protein removal"/>
    <property type="evidence" value="ECO:0007669"/>
    <property type="project" value="TreeGrafter"/>
</dbReference>
<dbReference type="PROSITE" id="PS51858">
    <property type="entry name" value="PPPDE"/>
    <property type="match status" value="1"/>
</dbReference>
<dbReference type="Pfam" id="PF05903">
    <property type="entry name" value="Peptidase_C97"/>
    <property type="match status" value="1"/>
</dbReference>
<protein>
    <submittedName>
        <fullName evidence="8">DUF862-domain-containing protein</fullName>
    </submittedName>
</protein>
<feature type="domain" description="PPPDE" evidence="7">
    <location>
        <begin position="1"/>
        <end position="141"/>
    </location>
</feature>
<keyword evidence="9" id="KW-1185">Reference proteome</keyword>
<dbReference type="OrthoDB" id="21221at2759"/>
<dbReference type="InterPro" id="IPR013535">
    <property type="entry name" value="PUL_dom"/>
</dbReference>
<dbReference type="InterPro" id="IPR008580">
    <property type="entry name" value="PPPDE_dom"/>
</dbReference>
<gene>
    <name evidence="8" type="ORF">K470DRAFT_211472</name>
</gene>
<evidence type="ECO:0000256" key="4">
    <source>
        <dbReference type="SAM" id="MobiDB-lite"/>
    </source>
</evidence>
<evidence type="ECO:0000256" key="3">
    <source>
        <dbReference type="ARBA" id="ARBA00022801"/>
    </source>
</evidence>
<dbReference type="PROSITE" id="PS51352">
    <property type="entry name" value="THIOREDOXIN_2"/>
    <property type="match status" value="1"/>
</dbReference>
<organism evidence="8 9">
    <name type="scientific">Piedraia hortae CBS 480.64</name>
    <dbReference type="NCBI Taxonomy" id="1314780"/>
    <lineage>
        <taxon>Eukaryota</taxon>
        <taxon>Fungi</taxon>
        <taxon>Dikarya</taxon>
        <taxon>Ascomycota</taxon>
        <taxon>Pezizomycotina</taxon>
        <taxon>Dothideomycetes</taxon>
        <taxon>Dothideomycetidae</taxon>
        <taxon>Capnodiales</taxon>
        <taxon>Piedraiaceae</taxon>
        <taxon>Piedraia</taxon>
    </lineage>
</organism>
<dbReference type="PROSITE" id="PS51396">
    <property type="entry name" value="PUL"/>
    <property type="match status" value="1"/>
</dbReference>
<dbReference type="PROSITE" id="PS00194">
    <property type="entry name" value="THIOREDOXIN_1"/>
    <property type="match status" value="1"/>
</dbReference>
<evidence type="ECO:0000256" key="2">
    <source>
        <dbReference type="ARBA" id="ARBA00022670"/>
    </source>
</evidence>
<dbReference type="PANTHER" id="PTHR12378">
    <property type="entry name" value="DESUMOYLATING ISOPEPTIDASE"/>
    <property type="match status" value="1"/>
</dbReference>
<evidence type="ECO:0000259" key="7">
    <source>
        <dbReference type="PROSITE" id="PS51858"/>
    </source>
</evidence>
<comment type="similarity">
    <text evidence="1">Belongs to the DeSI family.</text>
</comment>
<dbReference type="SUPFAM" id="SSF52833">
    <property type="entry name" value="Thioredoxin-like"/>
    <property type="match status" value="1"/>
</dbReference>
<dbReference type="SMART" id="SM01179">
    <property type="entry name" value="DUF862"/>
    <property type="match status" value="1"/>
</dbReference>
<dbReference type="CDD" id="cd02947">
    <property type="entry name" value="TRX_family"/>
    <property type="match status" value="1"/>
</dbReference>
<evidence type="ECO:0000259" key="6">
    <source>
        <dbReference type="PROSITE" id="PS51396"/>
    </source>
</evidence>
<dbReference type="Pfam" id="PF08324">
    <property type="entry name" value="PUL"/>
    <property type="match status" value="1"/>
</dbReference>
<evidence type="ECO:0000259" key="5">
    <source>
        <dbReference type="PROSITE" id="PS51352"/>
    </source>
</evidence>
<feature type="domain" description="Thioredoxin" evidence="5">
    <location>
        <begin position="146"/>
        <end position="337"/>
    </location>
</feature>
<evidence type="ECO:0000313" key="8">
    <source>
        <dbReference type="EMBL" id="KAF2863082.1"/>
    </source>
</evidence>
<dbReference type="InterPro" id="IPR042266">
    <property type="entry name" value="PPPDE_sf"/>
</dbReference>
<keyword evidence="2" id="KW-0645">Protease</keyword>
<dbReference type="InterPro" id="IPR017937">
    <property type="entry name" value="Thioredoxin_CS"/>
</dbReference>
<reference evidence="8" key="1">
    <citation type="journal article" date="2020" name="Stud. Mycol.">
        <title>101 Dothideomycetes genomes: a test case for predicting lifestyles and emergence of pathogens.</title>
        <authorList>
            <person name="Haridas S."/>
            <person name="Albert R."/>
            <person name="Binder M."/>
            <person name="Bloem J."/>
            <person name="Labutti K."/>
            <person name="Salamov A."/>
            <person name="Andreopoulos B."/>
            <person name="Baker S."/>
            <person name="Barry K."/>
            <person name="Bills G."/>
            <person name="Bluhm B."/>
            <person name="Cannon C."/>
            <person name="Castanera R."/>
            <person name="Culley D."/>
            <person name="Daum C."/>
            <person name="Ezra D."/>
            <person name="Gonzalez J."/>
            <person name="Henrissat B."/>
            <person name="Kuo A."/>
            <person name="Liang C."/>
            <person name="Lipzen A."/>
            <person name="Lutzoni F."/>
            <person name="Magnuson J."/>
            <person name="Mondo S."/>
            <person name="Nolan M."/>
            <person name="Ohm R."/>
            <person name="Pangilinan J."/>
            <person name="Park H.-J."/>
            <person name="Ramirez L."/>
            <person name="Alfaro M."/>
            <person name="Sun H."/>
            <person name="Tritt A."/>
            <person name="Yoshinaga Y."/>
            <person name="Zwiers L.-H."/>
            <person name="Turgeon B."/>
            <person name="Goodwin S."/>
            <person name="Spatafora J."/>
            <person name="Crous P."/>
            <person name="Grigoriev I."/>
        </authorList>
    </citation>
    <scope>NUCLEOTIDE SEQUENCE</scope>
    <source>
        <strain evidence="8">CBS 480.64</strain>
    </source>
</reference>
<dbReference type="Gene3D" id="3.40.30.10">
    <property type="entry name" value="Glutaredoxin"/>
    <property type="match status" value="1"/>
</dbReference>
<dbReference type="PANTHER" id="PTHR12378:SF7">
    <property type="entry name" value="DESUMOYLATING ISOPEPTIDASE 1"/>
    <property type="match status" value="1"/>
</dbReference>
<dbReference type="InterPro" id="IPR036249">
    <property type="entry name" value="Thioredoxin-like_sf"/>
</dbReference>
<name>A0A6A7C752_9PEZI</name>
<keyword evidence="3" id="KW-0378">Hydrolase</keyword>